<comment type="caution">
    <text evidence="2">The sequence shown here is derived from an EMBL/GenBank/DDBJ whole genome shotgun (WGS) entry which is preliminary data.</text>
</comment>
<reference evidence="3" key="1">
    <citation type="journal article" date="2019" name="Int. J. Syst. Evol. Microbiol.">
        <title>The Global Catalogue of Microorganisms (GCM) 10K type strain sequencing project: providing services to taxonomists for standard genome sequencing and annotation.</title>
        <authorList>
            <consortium name="The Broad Institute Genomics Platform"/>
            <consortium name="The Broad Institute Genome Sequencing Center for Infectious Disease"/>
            <person name="Wu L."/>
            <person name="Ma J."/>
        </authorList>
    </citation>
    <scope>NUCLEOTIDE SEQUENCE [LARGE SCALE GENOMIC DNA]</scope>
    <source>
        <strain evidence="3">IBRC-M 10906</strain>
    </source>
</reference>
<feature type="domain" description="Sugar 3,4-ketoisomerase QdtA cupin" evidence="1">
    <location>
        <begin position="18"/>
        <end position="144"/>
    </location>
</feature>
<organism evidence="2 3">
    <name type="scientific">Prauserella oleivorans</name>
    <dbReference type="NCBI Taxonomy" id="1478153"/>
    <lineage>
        <taxon>Bacteria</taxon>
        <taxon>Bacillati</taxon>
        <taxon>Actinomycetota</taxon>
        <taxon>Actinomycetes</taxon>
        <taxon>Pseudonocardiales</taxon>
        <taxon>Pseudonocardiaceae</taxon>
        <taxon>Prauserella</taxon>
    </lineage>
</organism>
<keyword evidence="3" id="KW-1185">Reference proteome</keyword>
<dbReference type="InterPro" id="IPR014710">
    <property type="entry name" value="RmlC-like_jellyroll"/>
</dbReference>
<evidence type="ECO:0000313" key="2">
    <source>
        <dbReference type="EMBL" id="MFD2799280.1"/>
    </source>
</evidence>
<gene>
    <name evidence="2" type="ORF">ACFS2C_07750</name>
</gene>
<dbReference type="EMBL" id="JBHUOF010000007">
    <property type="protein sequence ID" value="MFD2799280.1"/>
    <property type="molecule type" value="Genomic_DNA"/>
</dbReference>
<proteinExistence type="predicted"/>
<dbReference type="InterPro" id="IPR008894">
    <property type="entry name" value="QdtA_cupin_dom"/>
</dbReference>
<dbReference type="Gene3D" id="2.60.120.10">
    <property type="entry name" value="Jelly Rolls"/>
    <property type="match status" value="1"/>
</dbReference>
<dbReference type="SUPFAM" id="SSF51182">
    <property type="entry name" value="RmlC-like cupins"/>
    <property type="match status" value="1"/>
</dbReference>
<accession>A0ABW5W8K5</accession>
<dbReference type="Proteomes" id="UP001597478">
    <property type="component" value="Unassembled WGS sequence"/>
</dbReference>
<dbReference type="Pfam" id="PF05523">
    <property type="entry name" value="FdtA"/>
    <property type="match status" value="1"/>
</dbReference>
<sequence length="149" mass="16846">MTAQPTDLRPGPGRIKPCRMIELAEHADPRGSLSVVEAGKDIDFEVQRVYYLYNLPMATVRGAHGHRTLQQLVIAVHGQFEITVDDGFRTERYLLDHPRRGLFIGPMTWRNLVNFSPGAVGLVLASEHYDEADYYRDYAEFLRSARAGA</sequence>
<evidence type="ECO:0000313" key="3">
    <source>
        <dbReference type="Proteomes" id="UP001597478"/>
    </source>
</evidence>
<dbReference type="RefSeq" id="WP_377385964.1">
    <property type="nucleotide sequence ID" value="NZ_JBHSAN010000006.1"/>
</dbReference>
<dbReference type="CDD" id="cd20292">
    <property type="entry name" value="cupin_QdtA-like"/>
    <property type="match status" value="1"/>
</dbReference>
<protein>
    <submittedName>
        <fullName evidence="2">FdtA/QdtA family cupin domain-containing protein</fullName>
    </submittedName>
</protein>
<evidence type="ECO:0000259" key="1">
    <source>
        <dbReference type="Pfam" id="PF05523"/>
    </source>
</evidence>
<name>A0ABW5W8K5_9PSEU</name>
<dbReference type="InterPro" id="IPR011051">
    <property type="entry name" value="RmlC_Cupin_sf"/>
</dbReference>